<name>A0AAW3T4V9_9MICO</name>
<dbReference type="InterPro" id="IPR012334">
    <property type="entry name" value="Pectin_lyas_fold"/>
</dbReference>
<feature type="signal peptide" evidence="1">
    <location>
        <begin position="1"/>
        <end position="24"/>
    </location>
</feature>
<accession>A0AAW3T4V9</accession>
<organism evidence="3 4">
    <name type="scientific">Curtobacterium pusillum</name>
    <dbReference type="NCBI Taxonomy" id="69373"/>
    <lineage>
        <taxon>Bacteria</taxon>
        <taxon>Bacillati</taxon>
        <taxon>Actinomycetota</taxon>
        <taxon>Actinomycetes</taxon>
        <taxon>Micrococcales</taxon>
        <taxon>Microbacteriaceae</taxon>
        <taxon>Curtobacterium</taxon>
    </lineage>
</organism>
<dbReference type="SMART" id="SM00710">
    <property type="entry name" value="PbH1"/>
    <property type="match status" value="5"/>
</dbReference>
<dbReference type="EMBL" id="JACGXP010000001">
    <property type="protein sequence ID" value="MBA8989719.1"/>
    <property type="molecule type" value="Genomic_DNA"/>
</dbReference>
<dbReference type="SUPFAM" id="SSF51126">
    <property type="entry name" value="Pectin lyase-like"/>
    <property type="match status" value="1"/>
</dbReference>
<evidence type="ECO:0000256" key="1">
    <source>
        <dbReference type="SAM" id="SignalP"/>
    </source>
</evidence>
<dbReference type="Proteomes" id="UP000590225">
    <property type="component" value="Unassembled WGS sequence"/>
</dbReference>
<reference evidence="3 4" key="1">
    <citation type="submission" date="2020-07" db="EMBL/GenBank/DDBJ databases">
        <title>Above-ground endophytic microbial communities from plants in different locations in the United States.</title>
        <authorList>
            <person name="Frank C."/>
        </authorList>
    </citation>
    <scope>NUCLEOTIDE SEQUENCE [LARGE SCALE GENOMIC DNA]</scope>
    <source>
        <strain evidence="3 4">WPL5_2</strain>
    </source>
</reference>
<feature type="domain" description="Right handed beta helix" evidence="2">
    <location>
        <begin position="205"/>
        <end position="404"/>
    </location>
</feature>
<sequence>MLAAAGVGGLAVAGLTLWSRPARAASANYYVDAAAGNDAADGTSTTRAWASLARVQAAISAGAVAAGSTIRLRRGRRYPGIIRSGSVGTLRFESWGDEPEPPTVSAYKYVQGEQCWTRAGDGLWSVDLSAGNLGRTHHGYVSSWTTEIGFLKVGTTFHGDRQTAVAALQRDWQFTSKGPVVTVRCAENPSVGGRRVWLAVAEPIVEGRSRLSVRDIAVLGTGRNAVQTGSTGRTEGFTISNCTIGEAGGGWASDGVSRMGNGVQVWSGASDVLVSGNSIVDCWDTAMTIQGPGVANAVTWSNIEFNGNTVERSMQTFEYWSTGVPVDGAGSTCSVRGNRASAAGSSWSAGIRPDRSGKGAHLLFYADGVRPQITVRGNVFSGASDAYVYANAGLPVGLTSDENTIALTSSTRLQWQRPERMAERAAWCAATGLERRSTFSAIP</sequence>
<evidence type="ECO:0000259" key="2">
    <source>
        <dbReference type="Pfam" id="PF13229"/>
    </source>
</evidence>
<dbReference type="InterPro" id="IPR039448">
    <property type="entry name" value="Beta_helix"/>
</dbReference>
<keyword evidence="1" id="KW-0732">Signal</keyword>
<dbReference type="InterPro" id="IPR006626">
    <property type="entry name" value="PbH1"/>
</dbReference>
<dbReference type="AlphaFoldDB" id="A0AAW3T4V9"/>
<comment type="caution">
    <text evidence="3">The sequence shown here is derived from an EMBL/GenBank/DDBJ whole genome shotgun (WGS) entry which is preliminary data.</text>
</comment>
<evidence type="ECO:0000313" key="4">
    <source>
        <dbReference type="Proteomes" id="UP000590225"/>
    </source>
</evidence>
<feature type="chain" id="PRO_5043677496" description="Right handed beta helix domain-containing protein" evidence="1">
    <location>
        <begin position="25"/>
        <end position="443"/>
    </location>
</feature>
<dbReference type="InterPro" id="IPR011050">
    <property type="entry name" value="Pectin_lyase_fold/virulence"/>
</dbReference>
<dbReference type="Gene3D" id="2.160.20.10">
    <property type="entry name" value="Single-stranded right-handed beta-helix, Pectin lyase-like"/>
    <property type="match status" value="1"/>
</dbReference>
<proteinExistence type="predicted"/>
<dbReference type="Pfam" id="PF13229">
    <property type="entry name" value="Beta_helix"/>
    <property type="match status" value="1"/>
</dbReference>
<evidence type="ECO:0000313" key="3">
    <source>
        <dbReference type="EMBL" id="MBA8989719.1"/>
    </source>
</evidence>
<dbReference type="RefSeq" id="WP_182515321.1">
    <property type="nucleotide sequence ID" value="NZ_JACGXP010000001.1"/>
</dbReference>
<protein>
    <recommendedName>
        <fullName evidence="2">Right handed beta helix domain-containing protein</fullName>
    </recommendedName>
</protein>
<gene>
    <name evidence="3" type="ORF">FHW23_000951</name>
</gene>